<accession>A0A8S5NWD8</accession>
<proteinExistence type="predicted"/>
<name>A0A8S5NWD8_9CAUD</name>
<dbReference type="EMBL" id="BK015263">
    <property type="protein sequence ID" value="DAD98522.1"/>
    <property type="molecule type" value="Genomic_DNA"/>
</dbReference>
<evidence type="ECO:0000313" key="1">
    <source>
        <dbReference type="EMBL" id="DAD98522.1"/>
    </source>
</evidence>
<sequence length="119" mass="13233">MKYLLAVAIMVASLASHAAEKPIKKDPASGFWTCNGIKLHMGVDLVSWQNLDDGDLFVRTVPPEPENDKAVAVHGMSYTFSSTKNPAVSKFFLIDKSGKKLYLYDDLKFSKLHPCKRDS</sequence>
<reference evidence="1" key="1">
    <citation type="journal article" date="2021" name="Proc. Natl. Acad. Sci. U.S.A.">
        <title>A Catalog of Tens of Thousands of Viruses from Human Metagenomes Reveals Hidden Associations with Chronic Diseases.</title>
        <authorList>
            <person name="Tisza M.J."/>
            <person name="Buck C.B."/>
        </authorList>
    </citation>
    <scope>NUCLEOTIDE SEQUENCE</scope>
    <source>
        <strain evidence="1">CtrMq22</strain>
    </source>
</reference>
<organism evidence="1">
    <name type="scientific">Myoviridae sp. ctrMq22</name>
    <dbReference type="NCBI Taxonomy" id="2825181"/>
    <lineage>
        <taxon>Viruses</taxon>
        <taxon>Duplodnaviria</taxon>
        <taxon>Heunggongvirae</taxon>
        <taxon>Uroviricota</taxon>
        <taxon>Caudoviricetes</taxon>
    </lineage>
</organism>
<protein>
    <submittedName>
        <fullName evidence="1">Uncharacterized protein</fullName>
    </submittedName>
</protein>